<feature type="domain" description="DUF1330" evidence="1">
    <location>
        <begin position="3"/>
        <end position="95"/>
    </location>
</feature>
<dbReference type="PANTHER" id="PTHR41521:SF4">
    <property type="entry name" value="BLR0684 PROTEIN"/>
    <property type="match status" value="1"/>
</dbReference>
<name>A0A1I3WYT5_9HYPH</name>
<dbReference type="RefSeq" id="WP_149759261.1">
    <property type="nucleotide sequence ID" value="NZ_BSPE01000028.1"/>
</dbReference>
<dbReference type="Proteomes" id="UP000323300">
    <property type="component" value="Unassembled WGS sequence"/>
</dbReference>
<sequence length="97" mass="10706">MPKGYWIARVDVRDPEGYKDYVTAAKPAFERFGAKFLARGGAHDKVEGPGRARNVIIEFPSLEVALDCYNSAEYQAAKAIRQKVADGEIVLVEGFEA</sequence>
<dbReference type="Pfam" id="PF07045">
    <property type="entry name" value="DUF1330"/>
    <property type="match status" value="1"/>
</dbReference>
<dbReference type="OrthoDB" id="9806380at2"/>
<evidence type="ECO:0000313" key="2">
    <source>
        <dbReference type="EMBL" id="SFK12289.1"/>
    </source>
</evidence>
<gene>
    <name evidence="2" type="ORF">SAMN04488498_102576</name>
</gene>
<dbReference type="AlphaFoldDB" id="A0A1I3WYT5"/>
<accession>A0A1I3WYT5</accession>
<proteinExistence type="predicted"/>
<keyword evidence="3" id="KW-1185">Reference proteome</keyword>
<protein>
    <submittedName>
        <fullName evidence="2">Uncharacterized conserved protein, DUF1330 family</fullName>
    </submittedName>
</protein>
<dbReference type="Gene3D" id="3.30.70.100">
    <property type="match status" value="1"/>
</dbReference>
<organism evidence="2 3">
    <name type="scientific">Neomesorhizobium albiziae</name>
    <dbReference type="NCBI Taxonomy" id="335020"/>
    <lineage>
        <taxon>Bacteria</taxon>
        <taxon>Pseudomonadati</taxon>
        <taxon>Pseudomonadota</taxon>
        <taxon>Alphaproteobacteria</taxon>
        <taxon>Hyphomicrobiales</taxon>
        <taxon>Phyllobacteriaceae</taxon>
        <taxon>Neomesorhizobium</taxon>
    </lineage>
</organism>
<dbReference type="EMBL" id="FOSL01000002">
    <property type="protein sequence ID" value="SFK12289.1"/>
    <property type="molecule type" value="Genomic_DNA"/>
</dbReference>
<dbReference type="InterPro" id="IPR010753">
    <property type="entry name" value="DUF1330"/>
</dbReference>
<reference evidence="2 3" key="1">
    <citation type="submission" date="2016-10" db="EMBL/GenBank/DDBJ databases">
        <authorList>
            <person name="Varghese N."/>
            <person name="Submissions S."/>
        </authorList>
    </citation>
    <scope>NUCLEOTIDE SEQUENCE [LARGE SCALE GENOMIC DNA]</scope>
    <source>
        <strain evidence="2 3">DSM 21822</strain>
    </source>
</reference>
<evidence type="ECO:0000259" key="1">
    <source>
        <dbReference type="Pfam" id="PF07045"/>
    </source>
</evidence>
<dbReference type="PANTHER" id="PTHR41521">
    <property type="match status" value="1"/>
</dbReference>
<evidence type="ECO:0000313" key="3">
    <source>
        <dbReference type="Proteomes" id="UP000323300"/>
    </source>
</evidence>
<dbReference type="SUPFAM" id="SSF54909">
    <property type="entry name" value="Dimeric alpha+beta barrel"/>
    <property type="match status" value="1"/>
</dbReference>
<dbReference type="InterPro" id="IPR011008">
    <property type="entry name" value="Dimeric_a/b-barrel"/>
</dbReference>